<evidence type="ECO:0000256" key="4">
    <source>
        <dbReference type="ARBA" id="ARBA00022475"/>
    </source>
</evidence>
<evidence type="ECO:0000313" key="11">
    <source>
        <dbReference type="Proteomes" id="UP000052015"/>
    </source>
</evidence>
<evidence type="ECO:0000313" key="10">
    <source>
        <dbReference type="EMBL" id="KRQ87045.1"/>
    </source>
</evidence>
<sequence length="89" mass="9581">MSLSFALAIGKQAITVALMVAAPVLLVSMVVGLLISIFQAATQIQEQTLTFVPKVIAVVVVFIVLGSWMAKTLIQFTQTMFSNINLIVK</sequence>
<keyword evidence="5 9" id="KW-0812">Transmembrane</keyword>
<reference evidence="10 11" key="1">
    <citation type="submission" date="2015-09" db="EMBL/GenBank/DDBJ databases">
        <title>Draft genome sequence of a Caloramator mitchellensis, a moderate thermophile from the Great Artesian Basin of Australia.</title>
        <authorList>
            <person name="Patel B.K."/>
        </authorList>
    </citation>
    <scope>NUCLEOTIDE SEQUENCE [LARGE SCALE GENOMIC DNA]</scope>
    <source>
        <strain evidence="10 11">VF08</strain>
    </source>
</reference>
<dbReference type="Pfam" id="PF01313">
    <property type="entry name" value="Bac_export_3"/>
    <property type="match status" value="1"/>
</dbReference>
<comment type="similarity">
    <text evidence="2 9">Belongs to the FliQ/MopD/SpaQ family.</text>
</comment>
<evidence type="ECO:0000256" key="2">
    <source>
        <dbReference type="ARBA" id="ARBA00006156"/>
    </source>
</evidence>
<dbReference type="NCBIfam" id="TIGR01402">
    <property type="entry name" value="fliQ"/>
    <property type="match status" value="1"/>
</dbReference>
<dbReference type="GO" id="GO:0005886">
    <property type="term" value="C:plasma membrane"/>
    <property type="evidence" value="ECO:0007669"/>
    <property type="project" value="UniProtKB-SubCell"/>
</dbReference>
<dbReference type="PANTHER" id="PTHR34040">
    <property type="entry name" value="FLAGELLAR BIOSYNTHETIC PROTEIN FLIQ"/>
    <property type="match status" value="1"/>
</dbReference>
<keyword evidence="10" id="KW-0282">Flagellum</keyword>
<dbReference type="PATRIC" id="fig|908809.3.peg.1245"/>
<dbReference type="GO" id="GO:0009425">
    <property type="term" value="C:bacterial-type flagellum basal body"/>
    <property type="evidence" value="ECO:0007669"/>
    <property type="project" value="UniProtKB-SubCell"/>
</dbReference>
<protein>
    <recommendedName>
        <fullName evidence="3 9">Flagellar biosynthetic protein FliQ</fullName>
    </recommendedName>
</protein>
<feature type="transmembrane region" description="Helical" evidence="9">
    <location>
        <begin position="51"/>
        <end position="70"/>
    </location>
</feature>
<keyword evidence="10" id="KW-0966">Cell projection</keyword>
<dbReference type="PIRSF" id="PIRSF004669">
    <property type="entry name" value="FliQ"/>
    <property type="match status" value="1"/>
</dbReference>
<name>A0A0R3K251_CALMK</name>
<keyword evidence="10" id="KW-0969">Cilium</keyword>
<dbReference type="RefSeq" id="WP_057978193.1">
    <property type="nucleotide sequence ID" value="NZ_LKHP01000005.1"/>
</dbReference>
<dbReference type="PANTHER" id="PTHR34040:SF2">
    <property type="entry name" value="FLAGELLAR BIOSYNTHETIC PROTEIN FLIQ"/>
    <property type="match status" value="1"/>
</dbReference>
<evidence type="ECO:0000256" key="6">
    <source>
        <dbReference type="ARBA" id="ARBA00022989"/>
    </source>
</evidence>
<dbReference type="InterPro" id="IPR006305">
    <property type="entry name" value="FliQ"/>
</dbReference>
<evidence type="ECO:0000256" key="5">
    <source>
        <dbReference type="ARBA" id="ARBA00022692"/>
    </source>
</evidence>
<keyword evidence="7 9" id="KW-0472">Membrane</keyword>
<comment type="caution">
    <text evidence="10">The sequence shown here is derived from an EMBL/GenBank/DDBJ whole genome shotgun (WGS) entry which is preliminary data.</text>
</comment>
<dbReference type="STRING" id="908809.ABG79_01238"/>
<keyword evidence="8 9" id="KW-0975">Bacterial flagellum</keyword>
<dbReference type="AlphaFoldDB" id="A0A0R3K251"/>
<comment type="function">
    <text evidence="9">Role in flagellar biosynthesis.</text>
</comment>
<keyword evidence="6 9" id="KW-1133">Transmembrane helix</keyword>
<dbReference type="Proteomes" id="UP000052015">
    <property type="component" value="Unassembled WGS sequence"/>
</dbReference>
<dbReference type="InterPro" id="IPR002191">
    <property type="entry name" value="Bac_export_3"/>
</dbReference>
<comment type="subcellular location">
    <subcellularLocation>
        <location evidence="1 9">Cell membrane</location>
        <topology evidence="1">Multi-pass membrane protein</topology>
    </subcellularLocation>
    <subcellularLocation>
        <location evidence="9">Bacterial flagellum basal body</location>
    </subcellularLocation>
</comment>
<dbReference type="GO" id="GO:0009306">
    <property type="term" value="P:protein secretion"/>
    <property type="evidence" value="ECO:0007669"/>
    <property type="project" value="InterPro"/>
</dbReference>
<evidence type="ECO:0000256" key="8">
    <source>
        <dbReference type="ARBA" id="ARBA00023143"/>
    </source>
</evidence>
<evidence type="ECO:0000256" key="7">
    <source>
        <dbReference type="ARBA" id="ARBA00023136"/>
    </source>
</evidence>
<feature type="transmembrane region" description="Helical" evidence="9">
    <location>
        <begin position="12"/>
        <end position="39"/>
    </location>
</feature>
<organism evidence="10 11">
    <name type="scientific">Caloramator mitchellensis</name>
    <dbReference type="NCBI Taxonomy" id="908809"/>
    <lineage>
        <taxon>Bacteria</taxon>
        <taxon>Bacillati</taxon>
        <taxon>Bacillota</taxon>
        <taxon>Clostridia</taxon>
        <taxon>Eubacteriales</taxon>
        <taxon>Clostridiaceae</taxon>
        <taxon>Caloramator</taxon>
    </lineage>
</organism>
<accession>A0A0R3K251</accession>
<evidence type="ECO:0000256" key="9">
    <source>
        <dbReference type="RuleBase" id="RU364090"/>
    </source>
</evidence>
<keyword evidence="4 9" id="KW-1003">Cell membrane</keyword>
<keyword evidence="11" id="KW-1185">Reference proteome</keyword>
<evidence type="ECO:0000256" key="3">
    <source>
        <dbReference type="ARBA" id="ARBA00021718"/>
    </source>
</evidence>
<gene>
    <name evidence="9 10" type="primary">fliQ</name>
    <name evidence="10" type="ORF">ABG79_01238</name>
</gene>
<dbReference type="PRINTS" id="PR00952">
    <property type="entry name" value="TYPE3IMQPROT"/>
</dbReference>
<dbReference type="EMBL" id="LKHP01000005">
    <property type="protein sequence ID" value="KRQ87045.1"/>
    <property type="molecule type" value="Genomic_DNA"/>
</dbReference>
<proteinExistence type="inferred from homology"/>
<dbReference type="GO" id="GO:0044780">
    <property type="term" value="P:bacterial-type flagellum assembly"/>
    <property type="evidence" value="ECO:0007669"/>
    <property type="project" value="InterPro"/>
</dbReference>
<evidence type="ECO:0000256" key="1">
    <source>
        <dbReference type="ARBA" id="ARBA00004651"/>
    </source>
</evidence>